<keyword evidence="5" id="KW-0813">Transport</keyword>
<comment type="similarity">
    <text evidence="3">Belongs to the LOC1 family.</text>
</comment>
<evidence type="ECO:0000256" key="8">
    <source>
        <dbReference type="ARBA" id="ARBA00023054"/>
    </source>
</evidence>
<feature type="compositionally biased region" description="Low complexity" evidence="10">
    <location>
        <begin position="45"/>
        <end position="54"/>
    </location>
</feature>
<keyword evidence="7" id="KW-0509">mRNA transport</keyword>
<evidence type="ECO:0000256" key="6">
    <source>
        <dbReference type="ARBA" id="ARBA00022517"/>
    </source>
</evidence>
<comment type="subcellular location">
    <subcellularLocation>
        <location evidence="2">Nucleus</location>
        <location evidence="2">Nucleolus</location>
    </subcellularLocation>
</comment>
<dbReference type="GO" id="GO:0005730">
    <property type="term" value="C:nucleolus"/>
    <property type="evidence" value="ECO:0007669"/>
    <property type="project" value="UniProtKB-SubCell"/>
</dbReference>
<evidence type="ECO:0000256" key="3">
    <source>
        <dbReference type="ARBA" id="ARBA00008132"/>
    </source>
</evidence>
<keyword evidence="9" id="KW-0539">Nucleus</keyword>
<dbReference type="AlphaFoldDB" id="A0A8E2JZ32"/>
<keyword evidence="6" id="KW-0690">Ribosome biogenesis</keyword>
<dbReference type="PANTHER" id="PTHR28028:SF1">
    <property type="entry name" value="60S RIBOSOMAL SUBUNIT ASSEMBLY_EXPORT PROTEIN LOC1"/>
    <property type="match status" value="1"/>
</dbReference>
<gene>
    <name evidence="11" type="ORF">AOQ84DRAFT_281065</name>
</gene>
<dbReference type="GO" id="GO:0003729">
    <property type="term" value="F:mRNA binding"/>
    <property type="evidence" value="ECO:0007669"/>
    <property type="project" value="InterPro"/>
</dbReference>
<feature type="region of interest" description="Disordered" evidence="10">
    <location>
        <begin position="1"/>
        <end position="69"/>
    </location>
</feature>
<dbReference type="OrthoDB" id="1743802at2759"/>
<feature type="compositionally biased region" description="Basic and acidic residues" evidence="10">
    <location>
        <begin position="119"/>
        <end position="152"/>
    </location>
</feature>
<evidence type="ECO:0000256" key="2">
    <source>
        <dbReference type="ARBA" id="ARBA00004604"/>
    </source>
</evidence>
<keyword evidence="12" id="KW-1185">Reference proteome</keyword>
<sequence length="187" mass="20680">MAPAKPSKPKGKTGASKKAPKLSTNGGISKRKAKQAALAKPGGAQKTKPSSTTQPKKKKRIYTEKELGIPKLNMITPAGVQKPKGKKKGKIFVDDQESMMTILAMVNADKEGQIESKMMKARQMEEIREARRKEAEARQEQKQAKLEETKDSLRKKRKHKSDTSALTEDENTPPKPTKGNKKRVSFG</sequence>
<protein>
    <recommendedName>
        <fullName evidence="13">60S ribosomal subunit assembly/export protein LOC1</fullName>
    </recommendedName>
</protein>
<evidence type="ECO:0008006" key="13">
    <source>
        <dbReference type="Google" id="ProtNLM"/>
    </source>
</evidence>
<dbReference type="EMBL" id="KV748577">
    <property type="protein sequence ID" value="OCL14432.1"/>
    <property type="molecule type" value="Genomic_DNA"/>
</dbReference>
<dbReference type="GO" id="GO:0051028">
    <property type="term" value="P:mRNA transport"/>
    <property type="evidence" value="ECO:0007669"/>
    <property type="project" value="UniProtKB-KW"/>
</dbReference>
<dbReference type="GO" id="GO:0008298">
    <property type="term" value="P:intracellular mRNA localization"/>
    <property type="evidence" value="ECO:0007669"/>
    <property type="project" value="TreeGrafter"/>
</dbReference>
<reference evidence="11 12" key="1">
    <citation type="journal article" date="2016" name="Nat. Commun.">
        <title>Ectomycorrhizal ecology is imprinted in the genome of the dominant symbiotic fungus Cenococcum geophilum.</title>
        <authorList>
            <consortium name="DOE Joint Genome Institute"/>
            <person name="Peter M."/>
            <person name="Kohler A."/>
            <person name="Ohm R.A."/>
            <person name="Kuo A."/>
            <person name="Krutzmann J."/>
            <person name="Morin E."/>
            <person name="Arend M."/>
            <person name="Barry K.W."/>
            <person name="Binder M."/>
            <person name="Choi C."/>
            <person name="Clum A."/>
            <person name="Copeland A."/>
            <person name="Grisel N."/>
            <person name="Haridas S."/>
            <person name="Kipfer T."/>
            <person name="LaButti K."/>
            <person name="Lindquist E."/>
            <person name="Lipzen A."/>
            <person name="Maire R."/>
            <person name="Meier B."/>
            <person name="Mihaltcheva S."/>
            <person name="Molinier V."/>
            <person name="Murat C."/>
            <person name="Poggeler S."/>
            <person name="Quandt C.A."/>
            <person name="Sperisen C."/>
            <person name="Tritt A."/>
            <person name="Tisserant E."/>
            <person name="Crous P.W."/>
            <person name="Henrissat B."/>
            <person name="Nehls U."/>
            <person name="Egli S."/>
            <person name="Spatafora J.W."/>
            <person name="Grigoriev I.V."/>
            <person name="Martin F.M."/>
        </authorList>
    </citation>
    <scope>NUCLEOTIDE SEQUENCE [LARGE SCALE GENOMIC DNA]</scope>
    <source>
        <strain evidence="11 12">CBS 207.34</strain>
    </source>
</reference>
<comment type="subunit">
    <text evidence="4">Component of the 66S pre-ribosomal particle.</text>
</comment>
<evidence type="ECO:0000256" key="5">
    <source>
        <dbReference type="ARBA" id="ARBA00022448"/>
    </source>
</evidence>
<proteinExistence type="inferred from homology"/>
<evidence type="ECO:0000313" key="11">
    <source>
        <dbReference type="EMBL" id="OCL14432.1"/>
    </source>
</evidence>
<dbReference type="Proteomes" id="UP000250140">
    <property type="component" value="Unassembled WGS sequence"/>
</dbReference>
<evidence type="ECO:0000256" key="1">
    <source>
        <dbReference type="ARBA" id="ARBA00001977"/>
    </source>
</evidence>
<accession>A0A8E2JZ32</accession>
<evidence type="ECO:0000313" key="12">
    <source>
        <dbReference type="Proteomes" id="UP000250140"/>
    </source>
</evidence>
<evidence type="ECO:0000256" key="4">
    <source>
        <dbReference type="ARBA" id="ARBA00011339"/>
    </source>
</evidence>
<dbReference type="GO" id="GO:0042273">
    <property type="term" value="P:ribosomal large subunit biogenesis"/>
    <property type="evidence" value="ECO:0007669"/>
    <property type="project" value="InterPro"/>
</dbReference>
<dbReference type="GO" id="GO:0030687">
    <property type="term" value="C:preribosome, large subunit precursor"/>
    <property type="evidence" value="ECO:0007669"/>
    <property type="project" value="TreeGrafter"/>
</dbReference>
<feature type="compositionally biased region" description="Basic residues" evidence="10">
    <location>
        <begin position="178"/>
        <end position="187"/>
    </location>
</feature>
<organism evidence="11 12">
    <name type="scientific">Glonium stellatum</name>
    <dbReference type="NCBI Taxonomy" id="574774"/>
    <lineage>
        <taxon>Eukaryota</taxon>
        <taxon>Fungi</taxon>
        <taxon>Dikarya</taxon>
        <taxon>Ascomycota</taxon>
        <taxon>Pezizomycotina</taxon>
        <taxon>Dothideomycetes</taxon>
        <taxon>Pleosporomycetidae</taxon>
        <taxon>Gloniales</taxon>
        <taxon>Gloniaceae</taxon>
        <taxon>Glonium</taxon>
    </lineage>
</organism>
<comment type="function">
    <text evidence="1">Required for efficient assembly and nuclear export of the 60S ribosomal subunit.</text>
</comment>
<evidence type="ECO:0000256" key="9">
    <source>
        <dbReference type="ARBA" id="ARBA00023242"/>
    </source>
</evidence>
<evidence type="ECO:0000256" key="10">
    <source>
        <dbReference type="SAM" id="MobiDB-lite"/>
    </source>
</evidence>
<keyword evidence="8" id="KW-0175">Coiled coil</keyword>
<evidence type="ECO:0000256" key="7">
    <source>
        <dbReference type="ARBA" id="ARBA00022816"/>
    </source>
</evidence>
<dbReference type="PANTHER" id="PTHR28028">
    <property type="entry name" value="60S RIBOSOMAL SUBUNIT ASSEMBLY/EXPORT PROTEIN LOC1"/>
    <property type="match status" value="1"/>
</dbReference>
<name>A0A8E2JZ32_9PEZI</name>
<feature type="region of interest" description="Disordered" evidence="10">
    <location>
        <begin position="119"/>
        <end position="187"/>
    </location>
</feature>
<dbReference type="InterPro" id="IPR037650">
    <property type="entry name" value="Loc1"/>
</dbReference>